<keyword evidence="6" id="KW-0547">Nucleotide-binding</keyword>
<dbReference type="Proteomes" id="UP001589818">
    <property type="component" value="Unassembled WGS sequence"/>
</dbReference>
<evidence type="ECO:0000256" key="5">
    <source>
        <dbReference type="ARBA" id="ARBA00022723"/>
    </source>
</evidence>
<keyword evidence="8 9" id="KW-0694">RNA-binding</keyword>
<keyword evidence="3" id="KW-0819">tRNA processing</keyword>
<dbReference type="RefSeq" id="WP_204816263.1">
    <property type="nucleotide sequence ID" value="NZ_JANHOF010000001.1"/>
</dbReference>
<dbReference type="InterPro" id="IPR032828">
    <property type="entry name" value="PolyA_RNA-bd"/>
</dbReference>
<dbReference type="EMBL" id="JBHLVF010000041">
    <property type="protein sequence ID" value="MFC0395130.1"/>
    <property type="molecule type" value="Genomic_DNA"/>
</dbReference>
<evidence type="ECO:0000256" key="2">
    <source>
        <dbReference type="ARBA" id="ARBA00022679"/>
    </source>
</evidence>
<name>A0ABV6JGR4_9BACL</name>
<dbReference type="PANTHER" id="PTHR46173:SF1">
    <property type="entry name" value="CCA TRNA NUCLEOTIDYLTRANSFERASE 1, MITOCHONDRIAL"/>
    <property type="match status" value="1"/>
</dbReference>
<dbReference type="SUPFAM" id="SSF81891">
    <property type="entry name" value="Poly A polymerase C-terminal region-like"/>
    <property type="match status" value="1"/>
</dbReference>
<dbReference type="Gene3D" id="1.10.3090.10">
    <property type="entry name" value="cca-adding enzyme, domain 2"/>
    <property type="match status" value="1"/>
</dbReference>
<gene>
    <name evidence="13" type="ORF">ACFFJ8_27660</name>
</gene>
<dbReference type="Pfam" id="PF01743">
    <property type="entry name" value="PolyA_pol"/>
    <property type="match status" value="1"/>
</dbReference>
<dbReference type="InterPro" id="IPR043519">
    <property type="entry name" value="NT_sf"/>
</dbReference>
<dbReference type="Gene3D" id="3.30.460.10">
    <property type="entry name" value="Beta Polymerase, domain 2"/>
    <property type="match status" value="1"/>
</dbReference>
<dbReference type="Pfam" id="PF13735">
    <property type="entry name" value="tRNA_NucTran2_2"/>
    <property type="match status" value="1"/>
</dbReference>
<dbReference type="NCBIfam" id="NF009814">
    <property type="entry name" value="PRK13299.1"/>
    <property type="match status" value="1"/>
</dbReference>
<dbReference type="InterPro" id="IPR050264">
    <property type="entry name" value="Bact_CCA-adding_enz_type3_sf"/>
</dbReference>
<keyword evidence="2 9" id="KW-0808">Transferase</keyword>
<evidence type="ECO:0000256" key="4">
    <source>
        <dbReference type="ARBA" id="ARBA00022695"/>
    </source>
</evidence>
<evidence type="ECO:0000256" key="6">
    <source>
        <dbReference type="ARBA" id="ARBA00022741"/>
    </source>
</evidence>
<dbReference type="GO" id="GO:0004810">
    <property type="term" value="F:CCA tRNA nucleotidyltransferase activity"/>
    <property type="evidence" value="ECO:0007669"/>
    <property type="project" value="UniProtKB-EC"/>
</dbReference>
<evidence type="ECO:0000256" key="8">
    <source>
        <dbReference type="ARBA" id="ARBA00022884"/>
    </source>
</evidence>
<proteinExistence type="inferred from homology"/>
<dbReference type="EC" id="2.7.7.72" evidence="13"/>
<dbReference type="CDD" id="cd05398">
    <property type="entry name" value="NT_ClassII-CCAase"/>
    <property type="match status" value="1"/>
</dbReference>
<evidence type="ECO:0000313" key="13">
    <source>
        <dbReference type="EMBL" id="MFC0395130.1"/>
    </source>
</evidence>
<dbReference type="PANTHER" id="PTHR46173">
    <property type="entry name" value="CCA TRNA NUCLEOTIDYLTRANSFERASE 1, MITOCHONDRIAL"/>
    <property type="match status" value="1"/>
</dbReference>
<feature type="domain" description="CCA-adding enzyme C-terminal" evidence="12">
    <location>
        <begin position="381"/>
        <end position="439"/>
    </location>
</feature>
<dbReference type="InterPro" id="IPR002646">
    <property type="entry name" value="PolA_pol_head_dom"/>
</dbReference>
<evidence type="ECO:0000313" key="14">
    <source>
        <dbReference type="Proteomes" id="UP001589818"/>
    </source>
</evidence>
<evidence type="ECO:0000256" key="3">
    <source>
        <dbReference type="ARBA" id="ARBA00022694"/>
    </source>
</evidence>
<evidence type="ECO:0000259" key="11">
    <source>
        <dbReference type="Pfam" id="PF12627"/>
    </source>
</evidence>
<feature type="domain" description="Poly A polymerase head" evidence="10">
    <location>
        <begin position="26"/>
        <end position="144"/>
    </location>
</feature>
<keyword evidence="4 13" id="KW-0548">Nucleotidyltransferase</keyword>
<dbReference type="Gene3D" id="1.10.246.80">
    <property type="match status" value="1"/>
</dbReference>
<organism evidence="13 14">
    <name type="scientific">Paenibacillus mendelii</name>
    <dbReference type="NCBI Taxonomy" id="206163"/>
    <lineage>
        <taxon>Bacteria</taxon>
        <taxon>Bacillati</taxon>
        <taxon>Bacillota</taxon>
        <taxon>Bacilli</taxon>
        <taxon>Bacillales</taxon>
        <taxon>Paenibacillaceae</taxon>
        <taxon>Paenibacillus</taxon>
    </lineage>
</organism>
<dbReference type="PROSITE" id="PS51257">
    <property type="entry name" value="PROKAR_LIPOPROTEIN"/>
    <property type="match status" value="1"/>
</dbReference>
<keyword evidence="14" id="KW-1185">Reference proteome</keyword>
<evidence type="ECO:0000256" key="1">
    <source>
        <dbReference type="ARBA" id="ARBA00001946"/>
    </source>
</evidence>
<evidence type="ECO:0000256" key="7">
    <source>
        <dbReference type="ARBA" id="ARBA00022842"/>
    </source>
</evidence>
<reference evidence="13 14" key="1">
    <citation type="submission" date="2024-09" db="EMBL/GenBank/DDBJ databases">
        <authorList>
            <person name="Sun Q."/>
            <person name="Mori K."/>
        </authorList>
    </citation>
    <scope>NUCLEOTIDE SEQUENCE [LARGE SCALE GENOMIC DNA]</scope>
    <source>
        <strain evidence="13 14">CCM 4839</strain>
    </source>
</reference>
<keyword evidence="7" id="KW-0460">Magnesium</keyword>
<keyword evidence="5" id="KW-0479">Metal-binding</keyword>
<feature type="domain" description="tRNA nucleotidyltransferase/poly(A) polymerase RNA and SrmB- binding" evidence="11">
    <location>
        <begin position="174"/>
        <end position="225"/>
    </location>
</feature>
<comment type="similarity">
    <text evidence="9">Belongs to the tRNA nucleotidyltransferase/poly(A) polymerase family.</text>
</comment>
<comment type="cofactor">
    <cofactor evidence="1">
        <name>Mg(2+)</name>
        <dbReference type="ChEBI" id="CHEBI:18420"/>
    </cofactor>
</comment>
<protein>
    <submittedName>
        <fullName evidence="13">CCA tRNA nucleotidyltransferase</fullName>
        <ecNumber evidence="13">2.7.7.72</ecNumber>
    </submittedName>
</protein>
<accession>A0ABV6JGR4</accession>
<evidence type="ECO:0000256" key="9">
    <source>
        <dbReference type="RuleBase" id="RU003953"/>
    </source>
</evidence>
<dbReference type="InterPro" id="IPR032810">
    <property type="entry name" value="CCA-adding_enz_C"/>
</dbReference>
<dbReference type="SUPFAM" id="SSF81301">
    <property type="entry name" value="Nucleotidyltransferase"/>
    <property type="match status" value="1"/>
</dbReference>
<evidence type="ECO:0000259" key="10">
    <source>
        <dbReference type="Pfam" id="PF01743"/>
    </source>
</evidence>
<comment type="caution">
    <text evidence="13">The sequence shown here is derived from an EMBL/GenBank/DDBJ whole genome shotgun (WGS) entry which is preliminary data.</text>
</comment>
<dbReference type="Pfam" id="PF12627">
    <property type="entry name" value="PolyA_pol_RNAbd"/>
    <property type="match status" value="1"/>
</dbReference>
<evidence type="ECO:0000259" key="12">
    <source>
        <dbReference type="Pfam" id="PF13735"/>
    </source>
</evidence>
<sequence length="450" mass="50128">MRLNKALNEALPVLHLLEEHGYVAVFVGGCVRDTMMGRELKDVDIATSAEPQQVMALFPRHVPTGLAHGTITVMTGNGVYEITTFRKESAYEQFRRPAEVQFVTDLEADLLRRDFTINAMAMRGNGQLVDPFGGLNDLRHGTLRCVGEADARFQEDALRMVRAIRFAAEFRLRFEMGTWNALIRHRALLQHVAMERIGAEADKMISGSHPHRAAALFAASGLLHHTKVPLPQTLLILSGEKEASTPLPEPRHNQVMAMKELEKLSETDTRWTSLCLALGLTSEDAFQLAEALKFSNVRKAALAATVRIGNLMGIELDHALDGNRSEEQLRQLWLDTVIREGIGNASTWLTAVRTIPQLLAPEEERSFEIIAAEGLVVKLGQWLSDMPIRSLRELAIGGADAVRLLQRPEGPWLGQLLQGLLRAVIHGHVRNDRESLLAFMKENESELEKT</sequence>